<dbReference type="PANTHER" id="PTHR40788">
    <property type="entry name" value="CLR5 DOMAIN-CONTAINING PROTEIN-RELATED"/>
    <property type="match status" value="1"/>
</dbReference>
<dbReference type="AlphaFoldDB" id="K3W1L4"/>
<dbReference type="GeneID" id="20362356"/>
<dbReference type="Proteomes" id="UP000007978">
    <property type="component" value="Chromosome 2"/>
</dbReference>
<reference evidence="1 2" key="1">
    <citation type="journal article" date="2012" name="PLoS Pathog.">
        <title>Comparative pathogenomics reveals horizontally acquired novel virulence genes in fungi infecting cereal hosts.</title>
        <authorList>
            <person name="Gardiner D.M."/>
            <person name="McDonald M.C."/>
            <person name="Covarelli L."/>
            <person name="Solomon P.S."/>
            <person name="Rusu A.G."/>
            <person name="Marshall M."/>
            <person name="Kazan K."/>
            <person name="Chakraborty S."/>
            <person name="McDonald B.A."/>
            <person name="Manners J.M."/>
        </authorList>
    </citation>
    <scope>NUCLEOTIDE SEQUENCE [LARGE SCALE GENOMIC DNA]</scope>
    <source>
        <strain evidence="1 2">CS3096</strain>
    </source>
</reference>
<sequence length="454" mass="52904">MAHLFDELAVLKDELEEQLTEYIKSFILTVPQECEGILLKMILESRRCMRGSLQFDFEDNFRDIVPEFWYWDLPELPAPKAAMKEAKKNSEKIFSSYNLLNQILQRHEPTIQKRWTKKTREQRREILRKAWPNMPTTHRPDWAAFEAEHQATRNTREGSMFKEWFMWPHINQEDLSQPKLMLLLLNARGRNIPPIFAAADWEAMHVGQVTEALPTPWVDKYTMIMNGATTSEEYGKMVEWDKNTISEPEVWIYDGIQFWVGEGLLVLRTQVRTLDFLVNCCYQILHEIPPDELTGSAYSVQPGPSLKTGIDELGYSSIATMAAEVPYIVPSDLNLDRLASLLEAQMSAMEYHIWSLREDPGYFETELLEKRDHSYESVPDKDGKSHPLTMKINEDKLWGSLVTRVAADSYWKLENMALLHRKARNLSVLHNKYKDQVKPTEELLGEYRVALNTF</sequence>
<keyword evidence="2" id="KW-1185">Reference proteome</keyword>
<dbReference type="RefSeq" id="XP_009255131.1">
    <property type="nucleotide sequence ID" value="XM_009256856.1"/>
</dbReference>
<evidence type="ECO:0000313" key="2">
    <source>
        <dbReference type="Proteomes" id="UP000007978"/>
    </source>
</evidence>
<dbReference type="HOGENOM" id="CLU_602754_0_0_1"/>
<dbReference type="PANTHER" id="PTHR40788:SF2">
    <property type="entry name" value="CLR5 DOMAIN-CONTAINING PROTEIN"/>
    <property type="match status" value="1"/>
</dbReference>
<evidence type="ECO:0000313" key="1">
    <source>
        <dbReference type="EMBL" id="EKJ76105.1"/>
    </source>
</evidence>
<name>K3W1L4_FUSPC</name>
<dbReference type="EMBL" id="AFNW01000078">
    <property type="protein sequence ID" value="EKJ76105.1"/>
    <property type="molecule type" value="Genomic_DNA"/>
</dbReference>
<dbReference type="eggNOG" id="ENOG502QUCG">
    <property type="taxonomic scope" value="Eukaryota"/>
</dbReference>
<protein>
    <submittedName>
        <fullName evidence="1">Uncharacterized protein</fullName>
    </submittedName>
</protein>
<accession>K3W1L4</accession>
<dbReference type="KEGG" id="fpu:FPSE_03737"/>
<proteinExistence type="predicted"/>
<dbReference type="OrthoDB" id="5094151at2759"/>
<comment type="caution">
    <text evidence="1">The sequence shown here is derived from an EMBL/GenBank/DDBJ whole genome shotgun (WGS) entry which is preliminary data.</text>
</comment>
<organism evidence="1 2">
    <name type="scientific">Fusarium pseudograminearum (strain CS3096)</name>
    <name type="common">Wheat and barley crown-rot fungus</name>
    <dbReference type="NCBI Taxonomy" id="1028729"/>
    <lineage>
        <taxon>Eukaryota</taxon>
        <taxon>Fungi</taxon>
        <taxon>Dikarya</taxon>
        <taxon>Ascomycota</taxon>
        <taxon>Pezizomycotina</taxon>
        <taxon>Sordariomycetes</taxon>
        <taxon>Hypocreomycetidae</taxon>
        <taxon>Hypocreales</taxon>
        <taxon>Nectriaceae</taxon>
        <taxon>Fusarium</taxon>
    </lineage>
</organism>
<gene>
    <name evidence="1" type="ORF">FPSE_03737</name>
</gene>